<keyword evidence="5" id="KW-1185">Reference proteome</keyword>
<evidence type="ECO:0000256" key="3">
    <source>
        <dbReference type="SAM" id="MobiDB-lite"/>
    </source>
</evidence>
<evidence type="ECO:0000313" key="4">
    <source>
        <dbReference type="Ensembl" id="ENSACDP00005017926.1"/>
    </source>
</evidence>
<dbReference type="AlphaFoldDB" id="A0A8B9E8P4"/>
<reference evidence="4" key="1">
    <citation type="submission" date="2025-08" db="UniProtKB">
        <authorList>
            <consortium name="Ensembl"/>
        </authorList>
    </citation>
    <scope>IDENTIFICATION</scope>
</reference>
<dbReference type="Proteomes" id="UP000694521">
    <property type="component" value="Unplaced"/>
</dbReference>
<sequence>MAHAFPSKDAPLQRSFPRQRSNTAHIRGLRQSRKDCQKRGPSPPCGGAGWEGSTGGFTTSVPRCGSSPTRPESCSPAGPATLPGQEQETVARAGRCGWAHRKHPAANPQLAASSEQEPGFPGDKGKHNAATAGPGRELLTPLPGSNMLRRRDVSPAPGPGDKTRRLEEWISSQERTTAFLLHQVFRVKDNIVSYLQESSGYQHRETAARQLLENHVQTIAGMVQKLSQDIEVLERQIRTRDGATAQTNFAVQNLDHKYIQSLGDLRGRVVRCEASIAKLSGDISIIRHEVQKIDKEIYSLHSTLKYSVSGFEKMVMQLLGKIETSSSDESSNLKTVQGDQHHKLQLLDFKLTSILSDFKDQMQHQQKWTEAQLTRSEDQAQHRHQLLNAMKDRLEAAEKKIEEKLLLLSLKLEQAEKPEKCKQQLSQMRSDENNLHARITRFERRIWKELEEIQNEYRSGFQSIHESLELLKQIQNTKLKLEKKKIQKDTRRDKASDLP</sequence>
<comment type="similarity">
    <text evidence="2">Belongs to the FAM81 family.</text>
</comment>
<protein>
    <submittedName>
        <fullName evidence="4">Family with sequence similarity 81 member B</fullName>
    </submittedName>
</protein>
<keyword evidence="1" id="KW-0175">Coiled coil</keyword>
<dbReference type="InterPro" id="IPR029619">
    <property type="entry name" value="FAM81"/>
</dbReference>
<dbReference type="PANTHER" id="PTHR22420:SF5">
    <property type="entry name" value="PROTEIN FAM81B"/>
    <property type="match status" value="1"/>
</dbReference>
<dbReference type="Ensembl" id="ENSACDT00005021517.1">
    <property type="protein sequence ID" value="ENSACDP00005017926.1"/>
    <property type="gene ID" value="ENSACDG00005013067.1"/>
</dbReference>
<proteinExistence type="inferred from homology"/>
<evidence type="ECO:0000256" key="1">
    <source>
        <dbReference type="ARBA" id="ARBA00023054"/>
    </source>
</evidence>
<feature type="region of interest" description="Disordered" evidence="3">
    <location>
        <begin position="1"/>
        <end position="164"/>
    </location>
</feature>
<evidence type="ECO:0000256" key="2">
    <source>
        <dbReference type="ARBA" id="ARBA00046344"/>
    </source>
</evidence>
<organism evidence="4 5">
    <name type="scientific">Anser cygnoides</name>
    <name type="common">Swan goose</name>
    <dbReference type="NCBI Taxonomy" id="8845"/>
    <lineage>
        <taxon>Eukaryota</taxon>
        <taxon>Metazoa</taxon>
        <taxon>Chordata</taxon>
        <taxon>Craniata</taxon>
        <taxon>Vertebrata</taxon>
        <taxon>Euteleostomi</taxon>
        <taxon>Archelosauria</taxon>
        <taxon>Archosauria</taxon>
        <taxon>Dinosauria</taxon>
        <taxon>Saurischia</taxon>
        <taxon>Theropoda</taxon>
        <taxon>Coelurosauria</taxon>
        <taxon>Aves</taxon>
        <taxon>Neognathae</taxon>
        <taxon>Galloanserae</taxon>
        <taxon>Anseriformes</taxon>
        <taxon>Anatidae</taxon>
        <taxon>Anserinae</taxon>
        <taxon>Anser</taxon>
    </lineage>
</organism>
<dbReference type="PANTHER" id="PTHR22420">
    <property type="entry name" value="PROTEIN FAM81A"/>
    <property type="match status" value="1"/>
</dbReference>
<feature type="compositionally biased region" description="Polar residues" evidence="3">
    <location>
        <begin position="56"/>
        <end position="72"/>
    </location>
</feature>
<accession>A0A8B9E8P4</accession>
<reference evidence="4" key="2">
    <citation type="submission" date="2025-09" db="UniProtKB">
        <authorList>
            <consortium name="Ensembl"/>
        </authorList>
    </citation>
    <scope>IDENTIFICATION</scope>
</reference>
<feature type="compositionally biased region" description="Gly residues" evidence="3">
    <location>
        <begin position="46"/>
        <end position="55"/>
    </location>
</feature>
<evidence type="ECO:0000313" key="5">
    <source>
        <dbReference type="Proteomes" id="UP000694521"/>
    </source>
</evidence>
<name>A0A8B9E8P4_ANSCY</name>